<sequence>MGLFFNLLFKRVPINKPFPSSAPVFHQSSRVVPFILTTVIRGSLKLFIFKIKAFLKCLFLQLINDYFTITSNLKIHKLVLDES</sequence>
<dbReference type="AlphaFoldDB" id="F4B5U7"/>
<organism evidence="1 2">
    <name type="scientific">Acidianus hospitalis (strain W1)</name>
    <dbReference type="NCBI Taxonomy" id="933801"/>
    <lineage>
        <taxon>Archaea</taxon>
        <taxon>Thermoproteota</taxon>
        <taxon>Thermoprotei</taxon>
        <taxon>Sulfolobales</taxon>
        <taxon>Sulfolobaceae</taxon>
        <taxon>Acidianus</taxon>
    </lineage>
</organism>
<evidence type="ECO:0000313" key="1">
    <source>
        <dbReference type="EMBL" id="AEE93312.1"/>
    </source>
</evidence>
<protein>
    <submittedName>
        <fullName evidence="1">Uncharacterized protein</fullName>
    </submittedName>
</protein>
<reference evidence="1 2" key="1">
    <citation type="journal article" date="2011" name="Extremophiles">
        <title>Genomic analysis of Acidianus hospitalis W1 a host for studying crenarchaeal virus and plasmid life cycles.</title>
        <authorList>
            <person name="You X.Y."/>
            <person name="Liu C."/>
            <person name="Wang S.Y."/>
            <person name="Jiang C.Y."/>
            <person name="Shah S.A."/>
            <person name="Prangishvili D."/>
            <person name="She Q."/>
            <person name="Liu S.J."/>
            <person name="Garrett R.A."/>
        </authorList>
    </citation>
    <scope>NUCLEOTIDE SEQUENCE [LARGE SCALE GENOMIC DNA]</scope>
    <source>
        <strain evidence="1 2">W1</strain>
    </source>
</reference>
<dbReference type="KEGG" id="aho:Ahos_0424"/>
<evidence type="ECO:0000313" key="2">
    <source>
        <dbReference type="Proteomes" id="UP000008458"/>
    </source>
</evidence>
<reference key="2">
    <citation type="journal article" date="2011" name="Extremophiles">
        <title>Genomic analyses of Acidianus hospitalis W1 a host for studying crenarchaeal virus and plasmid life cycles.</title>
        <authorList>
            <person name="You X.Y."/>
            <person name="Liu C."/>
            <person name="Wang S.Y."/>
            <person name="Jiang C.Y."/>
            <person name="Shah S.A."/>
            <person name="Prangishvili D."/>
            <person name="Liu S.J."/>
            <person name="Garrett R.A."/>
        </authorList>
    </citation>
    <scope>NUCLEOTIDE SEQUENCE</scope>
    <source>
        <strain>W1</strain>
    </source>
</reference>
<accession>F4B5U7</accession>
<dbReference type="EMBL" id="CP002535">
    <property type="protein sequence ID" value="AEE93312.1"/>
    <property type="molecule type" value="Genomic_DNA"/>
</dbReference>
<keyword evidence="2" id="KW-1185">Reference proteome</keyword>
<proteinExistence type="predicted"/>
<dbReference type="Proteomes" id="UP000008458">
    <property type="component" value="Chromosome"/>
</dbReference>
<dbReference type="HOGENOM" id="CLU_2534476_0_0_2"/>
<name>F4B5U7_ACIHW</name>
<gene>
    <name evidence="1" type="ordered locus">Ahos_0424</name>
</gene>